<dbReference type="Pfam" id="PF07961">
    <property type="entry name" value="MBA1"/>
    <property type="match status" value="1"/>
</dbReference>
<name>A0A642VAY3_9ASCO</name>
<evidence type="ECO:0000313" key="1">
    <source>
        <dbReference type="EMBL" id="KAA8916953.1"/>
    </source>
</evidence>
<keyword evidence="2" id="KW-1185">Reference proteome</keyword>
<dbReference type="Proteomes" id="UP000761534">
    <property type="component" value="Unassembled WGS sequence"/>
</dbReference>
<dbReference type="GO" id="GO:0005743">
    <property type="term" value="C:mitochondrial inner membrane"/>
    <property type="evidence" value="ECO:0007669"/>
    <property type="project" value="InterPro"/>
</dbReference>
<evidence type="ECO:0000313" key="2">
    <source>
        <dbReference type="Proteomes" id="UP000761534"/>
    </source>
</evidence>
<proteinExistence type="predicted"/>
<organism evidence="1 2">
    <name type="scientific">Trichomonascus ciferrii</name>
    <dbReference type="NCBI Taxonomy" id="44093"/>
    <lineage>
        <taxon>Eukaryota</taxon>
        <taxon>Fungi</taxon>
        <taxon>Dikarya</taxon>
        <taxon>Ascomycota</taxon>
        <taxon>Saccharomycotina</taxon>
        <taxon>Dipodascomycetes</taxon>
        <taxon>Dipodascales</taxon>
        <taxon>Trichomonascaceae</taxon>
        <taxon>Trichomonascus</taxon>
        <taxon>Trichomonascus ciferrii complex</taxon>
    </lineage>
</organism>
<dbReference type="InterPro" id="IPR024621">
    <property type="entry name" value="Mba1"/>
</dbReference>
<dbReference type="OrthoDB" id="19619at2759"/>
<accession>A0A642VAY3</accession>
<dbReference type="AlphaFoldDB" id="A0A642VAY3"/>
<protein>
    <submittedName>
        <fullName evidence="1">Uncharacterized protein</fullName>
    </submittedName>
</protein>
<dbReference type="VEuPathDB" id="FungiDB:TRICI_000920"/>
<comment type="caution">
    <text evidence="1">The sequence shown here is derived from an EMBL/GenBank/DDBJ whole genome shotgun (WGS) entry which is preliminary data.</text>
</comment>
<dbReference type="GO" id="GO:0032979">
    <property type="term" value="P:protein insertion into mitochondrial inner membrane from matrix"/>
    <property type="evidence" value="ECO:0007669"/>
    <property type="project" value="InterPro"/>
</dbReference>
<reference evidence="1" key="1">
    <citation type="journal article" date="2019" name="G3 (Bethesda)">
        <title>Genome Assemblies of Two Rare Opportunistic Yeast Pathogens: Diutina rugosa (syn. Candida rugosa) and Trichomonascus ciferrii (syn. Candida ciferrii).</title>
        <authorList>
            <person name="Mixao V."/>
            <person name="Saus E."/>
            <person name="Hansen A.P."/>
            <person name="Lass-Florl C."/>
            <person name="Gabaldon T."/>
        </authorList>
    </citation>
    <scope>NUCLEOTIDE SEQUENCE</scope>
    <source>
        <strain evidence="1">CBS 4856</strain>
    </source>
</reference>
<gene>
    <name evidence="1" type="ORF">TRICI_000920</name>
</gene>
<sequence length="279" mass="31986">MLTQVGIGSVVRNQRAQVCSLVGRISSRRYASNKEQPKIQLQHLGVSVDLYVHPAKQSLPSWFSSPRMRFRGVIRRLGALFQNTVMIAQFRMKSKIKPRFQEWKNLAITNYVDANKAFVSNNLDSMKNRMSVWVYESLKNRRESIPQGTQLDWKLVKFNSTPKIMCIQPMMLPDTPLHHLMIVYRMDTKQRLAKISPGETEAQKIDRDVVDYMAFIYDASKTPADTIIAGSLFETPLNAPRPNPMNSDMNEKMMLLSMKEKGDIFRSPPQAIQPPSPQN</sequence>
<dbReference type="EMBL" id="SWFS01000077">
    <property type="protein sequence ID" value="KAA8916953.1"/>
    <property type="molecule type" value="Genomic_DNA"/>
</dbReference>
<dbReference type="Gene3D" id="3.10.450.240">
    <property type="match status" value="1"/>
</dbReference>